<dbReference type="InterPro" id="IPR010829">
    <property type="entry name" value="Cerato-platanin"/>
</dbReference>
<proteinExistence type="inferred from homology"/>
<organism evidence="5 6">
    <name type="scientific">Russula ochroleuca</name>
    <dbReference type="NCBI Taxonomy" id="152965"/>
    <lineage>
        <taxon>Eukaryota</taxon>
        <taxon>Fungi</taxon>
        <taxon>Dikarya</taxon>
        <taxon>Basidiomycota</taxon>
        <taxon>Agaricomycotina</taxon>
        <taxon>Agaricomycetes</taxon>
        <taxon>Russulales</taxon>
        <taxon>Russulaceae</taxon>
        <taxon>Russula</taxon>
    </lineage>
</organism>
<dbReference type="CDD" id="cd22778">
    <property type="entry name" value="DPBB_CEPL-like"/>
    <property type="match status" value="1"/>
</dbReference>
<comment type="caution">
    <text evidence="5">The sequence shown here is derived from an EMBL/GenBank/DDBJ whole genome shotgun (WGS) entry which is preliminary data.</text>
</comment>
<dbReference type="OrthoDB" id="4898945at2759"/>
<evidence type="ECO:0000313" key="5">
    <source>
        <dbReference type="EMBL" id="KAF8471659.1"/>
    </source>
</evidence>
<dbReference type="AlphaFoldDB" id="A0A9P5K050"/>
<accession>A0A9P5K050</accession>
<feature type="signal peptide" evidence="4">
    <location>
        <begin position="1"/>
        <end position="19"/>
    </location>
</feature>
<evidence type="ECO:0000256" key="3">
    <source>
        <dbReference type="ARBA" id="ARBA00022525"/>
    </source>
</evidence>
<dbReference type="Proteomes" id="UP000759537">
    <property type="component" value="Unassembled WGS sequence"/>
</dbReference>
<dbReference type="Pfam" id="PF07249">
    <property type="entry name" value="Cerato-platanin"/>
    <property type="match status" value="1"/>
</dbReference>
<gene>
    <name evidence="5" type="ORF">DFH94DRAFT_199251</name>
</gene>
<sequence>MKFIPFIIPLTAVFGSASSVLVGYDPEYDNPAALSDAVACYGALKAKDSKYTTFGSLPSFPYIGGAYAVKGSNSPSCGSCWKLSYANKAIHVAAIDSDGEGFNIAKAALVELGGQEAVDAGKISASATQVDGSKCGF</sequence>
<evidence type="ECO:0000256" key="2">
    <source>
        <dbReference type="ARBA" id="ARBA00010421"/>
    </source>
</evidence>
<keyword evidence="3" id="KW-0964">Secreted</keyword>
<evidence type="ECO:0000256" key="1">
    <source>
        <dbReference type="ARBA" id="ARBA00004613"/>
    </source>
</evidence>
<reference evidence="5" key="2">
    <citation type="journal article" date="2020" name="Nat. Commun.">
        <title>Large-scale genome sequencing of mycorrhizal fungi provides insights into the early evolution of symbiotic traits.</title>
        <authorList>
            <person name="Miyauchi S."/>
            <person name="Kiss E."/>
            <person name="Kuo A."/>
            <person name="Drula E."/>
            <person name="Kohler A."/>
            <person name="Sanchez-Garcia M."/>
            <person name="Morin E."/>
            <person name="Andreopoulos B."/>
            <person name="Barry K.W."/>
            <person name="Bonito G."/>
            <person name="Buee M."/>
            <person name="Carver A."/>
            <person name="Chen C."/>
            <person name="Cichocki N."/>
            <person name="Clum A."/>
            <person name="Culley D."/>
            <person name="Crous P.W."/>
            <person name="Fauchery L."/>
            <person name="Girlanda M."/>
            <person name="Hayes R.D."/>
            <person name="Keri Z."/>
            <person name="LaButti K."/>
            <person name="Lipzen A."/>
            <person name="Lombard V."/>
            <person name="Magnuson J."/>
            <person name="Maillard F."/>
            <person name="Murat C."/>
            <person name="Nolan M."/>
            <person name="Ohm R.A."/>
            <person name="Pangilinan J."/>
            <person name="Pereira M.F."/>
            <person name="Perotto S."/>
            <person name="Peter M."/>
            <person name="Pfister S."/>
            <person name="Riley R."/>
            <person name="Sitrit Y."/>
            <person name="Stielow J.B."/>
            <person name="Szollosi G."/>
            <person name="Zifcakova L."/>
            <person name="Stursova M."/>
            <person name="Spatafora J.W."/>
            <person name="Tedersoo L."/>
            <person name="Vaario L.M."/>
            <person name="Yamada A."/>
            <person name="Yan M."/>
            <person name="Wang P."/>
            <person name="Xu J."/>
            <person name="Bruns T."/>
            <person name="Baldrian P."/>
            <person name="Vilgalys R."/>
            <person name="Dunand C."/>
            <person name="Henrissat B."/>
            <person name="Grigoriev I.V."/>
            <person name="Hibbett D."/>
            <person name="Nagy L.G."/>
            <person name="Martin F.M."/>
        </authorList>
    </citation>
    <scope>NUCLEOTIDE SEQUENCE</scope>
    <source>
        <strain evidence="5">Prilba</strain>
    </source>
</reference>
<evidence type="ECO:0000313" key="6">
    <source>
        <dbReference type="Proteomes" id="UP000759537"/>
    </source>
</evidence>
<feature type="chain" id="PRO_5040412740" evidence="4">
    <location>
        <begin position="20"/>
        <end position="137"/>
    </location>
</feature>
<comment type="subcellular location">
    <subcellularLocation>
        <location evidence="1">Secreted</location>
    </subcellularLocation>
</comment>
<protein>
    <submittedName>
        <fullName evidence="5">Cerato-platanin</fullName>
    </submittedName>
</protein>
<keyword evidence="4" id="KW-0732">Signal</keyword>
<keyword evidence="6" id="KW-1185">Reference proteome</keyword>
<dbReference type="Gene3D" id="2.40.40.10">
    <property type="entry name" value="RlpA-like domain"/>
    <property type="match status" value="1"/>
</dbReference>
<name>A0A9P5K050_9AGAM</name>
<comment type="similarity">
    <text evidence="2">Belongs to the cerato-platanin family.</text>
</comment>
<evidence type="ECO:0000256" key="4">
    <source>
        <dbReference type="SAM" id="SignalP"/>
    </source>
</evidence>
<dbReference type="EMBL" id="WHVB01000022">
    <property type="protein sequence ID" value="KAF8471659.1"/>
    <property type="molecule type" value="Genomic_DNA"/>
</dbReference>
<reference evidence="5" key="1">
    <citation type="submission" date="2019-10" db="EMBL/GenBank/DDBJ databases">
        <authorList>
            <consortium name="DOE Joint Genome Institute"/>
            <person name="Kuo A."/>
            <person name="Miyauchi S."/>
            <person name="Kiss E."/>
            <person name="Drula E."/>
            <person name="Kohler A."/>
            <person name="Sanchez-Garcia M."/>
            <person name="Andreopoulos B."/>
            <person name="Barry K.W."/>
            <person name="Bonito G."/>
            <person name="Buee M."/>
            <person name="Carver A."/>
            <person name="Chen C."/>
            <person name="Cichocki N."/>
            <person name="Clum A."/>
            <person name="Culley D."/>
            <person name="Crous P.W."/>
            <person name="Fauchery L."/>
            <person name="Girlanda M."/>
            <person name="Hayes R."/>
            <person name="Keri Z."/>
            <person name="LaButti K."/>
            <person name="Lipzen A."/>
            <person name="Lombard V."/>
            <person name="Magnuson J."/>
            <person name="Maillard F."/>
            <person name="Morin E."/>
            <person name="Murat C."/>
            <person name="Nolan M."/>
            <person name="Ohm R."/>
            <person name="Pangilinan J."/>
            <person name="Pereira M."/>
            <person name="Perotto S."/>
            <person name="Peter M."/>
            <person name="Riley R."/>
            <person name="Sitrit Y."/>
            <person name="Stielow B."/>
            <person name="Szollosi G."/>
            <person name="Zifcakova L."/>
            <person name="Stursova M."/>
            <person name="Spatafora J.W."/>
            <person name="Tedersoo L."/>
            <person name="Vaario L.-M."/>
            <person name="Yamada A."/>
            <person name="Yan M."/>
            <person name="Wang P."/>
            <person name="Xu J."/>
            <person name="Bruns T."/>
            <person name="Baldrian P."/>
            <person name="Vilgalys R."/>
            <person name="Henrissat B."/>
            <person name="Grigoriev I.V."/>
            <person name="Hibbett D."/>
            <person name="Nagy L.G."/>
            <person name="Martin F.M."/>
        </authorList>
    </citation>
    <scope>NUCLEOTIDE SEQUENCE</scope>
    <source>
        <strain evidence="5">Prilba</strain>
    </source>
</reference>
<dbReference type="SUPFAM" id="SSF50685">
    <property type="entry name" value="Barwin-like endoglucanases"/>
    <property type="match status" value="1"/>
</dbReference>
<dbReference type="GO" id="GO:0005576">
    <property type="term" value="C:extracellular region"/>
    <property type="evidence" value="ECO:0007669"/>
    <property type="project" value="UniProtKB-SubCell"/>
</dbReference>
<dbReference type="InterPro" id="IPR036908">
    <property type="entry name" value="RlpA-like_sf"/>
</dbReference>